<evidence type="ECO:0000259" key="1">
    <source>
        <dbReference type="PROSITE" id="PS51471"/>
    </source>
</evidence>
<feature type="domain" description="Fe2OG dioxygenase" evidence="1">
    <location>
        <begin position="90"/>
        <end position="180"/>
    </location>
</feature>
<dbReference type="PROSITE" id="PS51471">
    <property type="entry name" value="FE2OG_OXY"/>
    <property type="match status" value="1"/>
</dbReference>
<dbReference type="AlphaFoldDB" id="A0A382SEQ8"/>
<protein>
    <recommendedName>
        <fullName evidence="1">Fe2OG dioxygenase domain-containing protein</fullName>
    </recommendedName>
</protein>
<evidence type="ECO:0000313" key="2">
    <source>
        <dbReference type="EMBL" id="SVD07381.1"/>
    </source>
</evidence>
<dbReference type="InterPro" id="IPR005123">
    <property type="entry name" value="Oxoglu/Fe-dep_dioxygenase_dom"/>
</dbReference>
<gene>
    <name evidence="2" type="ORF">METZ01_LOCUS360235</name>
</gene>
<dbReference type="Pfam" id="PF13640">
    <property type="entry name" value="2OG-FeII_Oxy_3"/>
    <property type="match status" value="1"/>
</dbReference>
<organism evidence="2">
    <name type="scientific">marine metagenome</name>
    <dbReference type="NCBI Taxonomy" id="408172"/>
    <lineage>
        <taxon>unclassified sequences</taxon>
        <taxon>metagenomes</taxon>
        <taxon>ecological metagenomes</taxon>
    </lineage>
</organism>
<dbReference type="InterPro" id="IPR044862">
    <property type="entry name" value="Pro_4_hyd_alph_FE2OG_OXY"/>
</dbReference>
<name>A0A382SEQ8_9ZZZZ</name>
<sequence>AFPNDLKEYALTVLDTHYPVSGFIGDGTKGGVRIVDPNMRQSEVRFIHLKKETKPIFDWVSNFGNEHRWYFSGKLGKMSSLNNKVMRRLSPEPIQITTYKYNNFYKWHIDGREGDKRRLTLISPLTRSKDYVGGELQFKDEDIPDWALDVGSVILVRPELQHRVTPVTEGVRNSLITWFR</sequence>
<dbReference type="EMBL" id="UINC01127937">
    <property type="protein sequence ID" value="SVD07381.1"/>
    <property type="molecule type" value="Genomic_DNA"/>
</dbReference>
<accession>A0A382SEQ8</accession>
<dbReference type="Gene3D" id="2.60.120.620">
    <property type="entry name" value="q2cbj1_9rhob like domain"/>
    <property type="match status" value="1"/>
</dbReference>
<proteinExistence type="predicted"/>
<feature type="non-terminal residue" evidence="2">
    <location>
        <position position="1"/>
    </location>
</feature>
<reference evidence="2" key="1">
    <citation type="submission" date="2018-05" db="EMBL/GenBank/DDBJ databases">
        <authorList>
            <person name="Lanie J.A."/>
            <person name="Ng W.-L."/>
            <person name="Kazmierczak K.M."/>
            <person name="Andrzejewski T.M."/>
            <person name="Davidsen T.M."/>
            <person name="Wayne K.J."/>
            <person name="Tettelin H."/>
            <person name="Glass J.I."/>
            <person name="Rusch D."/>
            <person name="Podicherti R."/>
            <person name="Tsui H.-C.T."/>
            <person name="Winkler M.E."/>
        </authorList>
    </citation>
    <scope>NUCLEOTIDE SEQUENCE</scope>
</reference>